<dbReference type="PANTHER" id="PTHR34989">
    <property type="entry name" value="PROTEIN HDED"/>
    <property type="match status" value="1"/>
</dbReference>
<feature type="compositionally biased region" description="Basic and acidic residues" evidence="1">
    <location>
        <begin position="211"/>
        <end position="225"/>
    </location>
</feature>
<dbReference type="Pfam" id="PF03729">
    <property type="entry name" value="DUF308"/>
    <property type="match status" value="2"/>
</dbReference>
<feature type="transmembrane region" description="Helical" evidence="2">
    <location>
        <begin position="162"/>
        <end position="185"/>
    </location>
</feature>
<dbReference type="Proteomes" id="UP000466864">
    <property type="component" value="Unassembled WGS sequence"/>
</dbReference>
<accession>A0A7X2P6J6</accession>
<feature type="transmembrane region" description="Helical" evidence="2">
    <location>
        <begin position="101"/>
        <end position="121"/>
    </location>
</feature>
<dbReference type="EMBL" id="VUMV01000001">
    <property type="protein sequence ID" value="MST80766.1"/>
    <property type="molecule type" value="Genomic_DNA"/>
</dbReference>
<keyword evidence="4" id="KW-1185">Reference proteome</keyword>
<evidence type="ECO:0008006" key="5">
    <source>
        <dbReference type="Google" id="ProtNLM"/>
    </source>
</evidence>
<reference evidence="3 4" key="1">
    <citation type="submission" date="2019-08" db="EMBL/GenBank/DDBJ databases">
        <title>In-depth cultivation of the pig gut microbiome towards novel bacterial diversity and tailored functional studies.</title>
        <authorList>
            <person name="Wylensek D."/>
            <person name="Hitch T.C.A."/>
            <person name="Clavel T."/>
        </authorList>
    </citation>
    <scope>NUCLEOTIDE SEQUENCE [LARGE SCALE GENOMIC DNA]</scope>
    <source>
        <strain evidence="3 4">Oil+RF-744-WCA-WT-13</strain>
    </source>
</reference>
<protein>
    <recommendedName>
        <fullName evidence="5">DUF308 domain-containing protein</fullName>
    </recommendedName>
</protein>
<dbReference type="RefSeq" id="WP_154456587.1">
    <property type="nucleotide sequence ID" value="NZ_VUMV01000001.1"/>
</dbReference>
<evidence type="ECO:0000313" key="4">
    <source>
        <dbReference type="Proteomes" id="UP000466864"/>
    </source>
</evidence>
<evidence type="ECO:0000313" key="3">
    <source>
        <dbReference type="EMBL" id="MST80766.1"/>
    </source>
</evidence>
<evidence type="ECO:0000256" key="1">
    <source>
        <dbReference type="SAM" id="MobiDB-lite"/>
    </source>
</evidence>
<dbReference type="PANTHER" id="PTHR34989:SF1">
    <property type="entry name" value="PROTEIN HDED"/>
    <property type="match status" value="1"/>
</dbReference>
<dbReference type="AlphaFoldDB" id="A0A7X2P6J6"/>
<name>A0A7X2P6J6_9FIRM</name>
<evidence type="ECO:0000256" key="2">
    <source>
        <dbReference type="SAM" id="Phobius"/>
    </source>
</evidence>
<dbReference type="InterPro" id="IPR005325">
    <property type="entry name" value="DUF308_memb"/>
</dbReference>
<feature type="transmembrane region" description="Helical" evidence="2">
    <location>
        <begin position="133"/>
        <end position="156"/>
    </location>
</feature>
<sequence length="246" mass="27742">MREFWNYLTEQFRRLRVMSFCFAVILLLLGIFLVIRPGAAIRFICFLIGLCLLAYGIFLTVNYFAELRSRNVQNPLPYRIILGVILIVIGLLIIFHPEGIISFASVLLAVILFAFAVDSFFETSLFRSYQDGRWWVQLISAVITTVLGLVLVFAPIESAEMVMRIAGIAMIYTAVSMIISNVRLAGYADRAGKDKSGRQSFWEDDPDIIDGEARDVTDDGQKDSDASDSDPQILEGEVVEEDDDRY</sequence>
<feature type="transmembrane region" description="Helical" evidence="2">
    <location>
        <begin position="15"/>
        <end position="35"/>
    </location>
</feature>
<keyword evidence="2" id="KW-1133">Transmembrane helix</keyword>
<dbReference type="GO" id="GO:0005886">
    <property type="term" value="C:plasma membrane"/>
    <property type="evidence" value="ECO:0007669"/>
    <property type="project" value="TreeGrafter"/>
</dbReference>
<feature type="transmembrane region" description="Helical" evidence="2">
    <location>
        <begin position="41"/>
        <end position="64"/>
    </location>
</feature>
<feature type="compositionally biased region" description="Acidic residues" evidence="1">
    <location>
        <begin position="237"/>
        <end position="246"/>
    </location>
</feature>
<comment type="caution">
    <text evidence="3">The sequence shown here is derived from an EMBL/GenBank/DDBJ whole genome shotgun (WGS) entry which is preliminary data.</text>
</comment>
<proteinExistence type="predicted"/>
<keyword evidence="2" id="KW-0812">Transmembrane</keyword>
<feature type="region of interest" description="Disordered" evidence="1">
    <location>
        <begin position="192"/>
        <end position="246"/>
    </location>
</feature>
<keyword evidence="2" id="KW-0472">Membrane</keyword>
<dbReference type="InterPro" id="IPR052712">
    <property type="entry name" value="Acid_resist_chaperone_HdeD"/>
</dbReference>
<feature type="transmembrane region" description="Helical" evidence="2">
    <location>
        <begin position="76"/>
        <end position="95"/>
    </location>
</feature>
<gene>
    <name evidence="3" type="ORF">FYJ60_00245</name>
</gene>
<organism evidence="3 4">
    <name type="scientific">Bilifractor porci</name>
    <dbReference type="NCBI Taxonomy" id="2606636"/>
    <lineage>
        <taxon>Bacteria</taxon>
        <taxon>Bacillati</taxon>
        <taxon>Bacillota</taxon>
        <taxon>Clostridia</taxon>
        <taxon>Lachnospirales</taxon>
        <taxon>Lachnospiraceae</taxon>
        <taxon>Bilifractor</taxon>
    </lineage>
</organism>